<dbReference type="Proteomes" id="UP000243797">
    <property type="component" value="Unassembled WGS sequence"/>
</dbReference>
<keyword evidence="4" id="KW-0444">Lipid biosynthesis</keyword>
<name>A0A2K1R2E2_9PEZI</name>
<dbReference type="Pfam" id="PF02666">
    <property type="entry name" value="PS_Dcarbxylase"/>
    <property type="match status" value="1"/>
</dbReference>
<evidence type="ECO:0000256" key="8">
    <source>
        <dbReference type="ARBA" id="ARBA00023239"/>
    </source>
</evidence>
<reference evidence="12 13" key="1">
    <citation type="submission" date="2017-06" db="EMBL/GenBank/DDBJ databases">
        <title>Draft genome sequence of a variant of Elsinoe murrayae.</title>
        <authorList>
            <person name="Cheng Q."/>
        </authorList>
    </citation>
    <scope>NUCLEOTIDE SEQUENCE [LARGE SCALE GENOMIC DNA]</scope>
    <source>
        <strain evidence="12 13">CQ-2017a</strain>
    </source>
</reference>
<dbReference type="GO" id="GO:0006646">
    <property type="term" value="P:phosphatidylethanolamine biosynthetic process"/>
    <property type="evidence" value="ECO:0007669"/>
    <property type="project" value="UniProtKB-UniPathway"/>
</dbReference>
<comment type="cofactor">
    <cofactor evidence="1">
        <name>pyruvate</name>
        <dbReference type="ChEBI" id="CHEBI:15361"/>
    </cofactor>
</comment>
<dbReference type="PANTHER" id="PTHR10067:SF17">
    <property type="entry name" value="PHOSPHATIDYLSERINE DECARBOXYLASE PROENZYME 2"/>
    <property type="match status" value="1"/>
</dbReference>
<evidence type="ECO:0000256" key="1">
    <source>
        <dbReference type="ARBA" id="ARBA00001928"/>
    </source>
</evidence>
<comment type="pathway">
    <text evidence="2">Lipid metabolism.</text>
</comment>
<evidence type="ECO:0000256" key="5">
    <source>
        <dbReference type="ARBA" id="ARBA00022793"/>
    </source>
</evidence>
<evidence type="ECO:0000256" key="2">
    <source>
        <dbReference type="ARBA" id="ARBA00005189"/>
    </source>
</evidence>
<evidence type="ECO:0000256" key="11">
    <source>
        <dbReference type="ARBA" id="ARBA00024326"/>
    </source>
</evidence>
<protein>
    <recommendedName>
        <fullName evidence="3">phosphatidylserine decarboxylase</fullName>
        <ecNumber evidence="3">4.1.1.65</ecNumber>
    </recommendedName>
</protein>
<keyword evidence="7" id="KW-0594">Phospholipid biosynthesis</keyword>
<dbReference type="NCBIfam" id="TIGR00163">
    <property type="entry name" value="PS_decarb"/>
    <property type="match status" value="1"/>
</dbReference>
<dbReference type="STRING" id="2082308.A0A2K1R2E2"/>
<dbReference type="OrthoDB" id="5973539at2759"/>
<dbReference type="UniPathway" id="UPA00558"/>
<evidence type="ECO:0000256" key="6">
    <source>
        <dbReference type="ARBA" id="ARBA00023098"/>
    </source>
</evidence>
<keyword evidence="5" id="KW-0210">Decarboxylase</keyword>
<dbReference type="EC" id="4.1.1.65" evidence="3"/>
<dbReference type="AlphaFoldDB" id="A0A2K1R2E2"/>
<evidence type="ECO:0000256" key="10">
    <source>
        <dbReference type="ARBA" id="ARBA00023317"/>
    </source>
</evidence>
<dbReference type="InParanoid" id="A0A2K1R2E2"/>
<gene>
    <name evidence="12" type="ORF">CAC42_1230</name>
</gene>
<evidence type="ECO:0000256" key="9">
    <source>
        <dbReference type="ARBA" id="ARBA00023264"/>
    </source>
</evidence>
<keyword evidence="8" id="KW-0456">Lyase</keyword>
<evidence type="ECO:0000256" key="3">
    <source>
        <dbReference type="ARBA" id="ARBA00012243"/>
    </source>
</evidence>
<dbReference type="InterPro" id="IPR033177">
    <property type="entry name" value="PSD-B"/>
</dbReference>
<accession>A0A2K1R2E2</accession>
<dbReference type="GO" id="GO:0004609">
    <property type="term" value="F:phosphatidylserine decarboxylase activity"/>
    <property type="evidence" value="ECO:0007669"/>
    <property type="project" value="UniProtKB-EC"/>
</dbReference>
<comment type="pathway">
    <text evidence="11">Phospholipid metabolism; phosphatidylethanolamine biosynthesis.</text>
</comment>
<keyword evidence="13" id="KW-1185">Reference proteome</keyword>
<dbReference type="PANTHER" id="PTHR10067">
    <property type="entry name" value="PHOSPHATIDYLSERINE DECARBOXYLASE"/>
    <property type="match status" value="1"/>
</dbReference>
<dbReference type="EMBL" id="NKHZ01000011">
    <property type="protein sequence ID" value="PNS21451.1"/>
    <property type="molecule type" value="Genomic_DNA"/>
</dbReference>
<keyword evidence="6" id="KW-0443">Lipid metabolism</keyword>
<evidence type="ECO:0000256" key="4">
    <source>
        <dbReference type="ARBA" id="ARBA00022516"/>
    </source>
</evidence>
<proteinExistence type="predicted"/>
<organism evidence="12 13">
    <name type="scientific">Sphaceloma murrayae</name>
    <dbReference type="NCBI Taxonomy" id="2082308"/>
    <lineage>
        <taxon>Eukaryota</taxon>
        <taxon>Fungi</taxon>
        <taxon>Dikarya</taxon>
        <taxon>Ascomycota</taxon>
        <taxon>Pezizomycotina</taxon>
        <taxon>Dothideomycetes</taxon>
        <taxon>Dothideomycetidae</taxon>
        <taxon>Myriangiales</taxon>
        <taxon>Elsinoaceae</taxon>
        <taxon>Sphaceloma</taxon>
    </lineage>
</organism>
<sequence>MALYVRIGMHLLHCGSLPMWVLQSERAKAVLKSQTERLGALYDAPESRKHIRPFVEQFGLANSLHELVRPDLSSYGTFNDFFAREIKQSARPVVDAQDLLVVSSMADCRLVVFPNVSLATTVWIKGFGFSIRELVGDGQLAVDFAGGSLAIHRLAPQDYHRFHSPIDGIIESVVEIPGTYYTVNPQAINQESTLDVFCENRRSVMVVRRTATEARVVIVAVGAMLVGSIKYCADIQPGAVIHRGQCLGWFQYGGSTVIVLFPPDEIIFDADLVDNSVRHRCETKVSVGWRIGRGGEVYSVPRLSSMTTTPSSGQDEVATPQPFVDACQ</sequence>
<evidence type="ECO:0000313" key="12">
    <source>
        <dbReference type="EMBL" id="PNS21451.1"/>
    </source>
</evidence>
<keyword evidence="9" id="KW-1208">Phospholipid metabolism</keyword>
<keyword evidence="10" id="KW-0670">Pyruvate</keyword>
<dbReference type="InterPro" id="IPR003817">
    <property type="entry name" value="PS_Dcarbxylase"/>
</dbReference>
<evidence type="ECO:0000313" key="13">
    <source>
        <dbReference type="Proteomes" id="UP000243797"/>
    </source>
</evidence>
<evidence type="ECO:0000256" key="7">
    <source>
        <dbReference type="ARBA" id="ARBA00023209"/>
    </source>
</evidence>
<comment type="caution">
    <text evidence="12">The sequence shown here is derived from an EMBL/GenBank/DDBJ whole genome shotgun (WGS) entry which is preliminary data.</text>
</comment>